<dbReference type="AlphaFoldDB" id="A0A835VEU9"/>
<protein>
    <recommendedName>
        <fullName evidence="2">J domain-containing protein</fullName>
    </recommendedName>
</protein>
<feature type="compositionally biased region" description="Polar residues" evidence="1">
    <location>
        <begin position="184"/>
        <end position="208"/>
    </location>
</feature>
<feature type="region of interest" description="Disordered" evidence="1">
    <location>
        <begin position="72"/>
        <end position="95"/>
    </location>
</feature>
<name>A0A835VEU9_VANPL</name>
<evidence type="ECO:0000313" key="4">
    <source>
        <dbReference type="Proteomes" id="UP000636800"/>
    </source>
</evidence>
<gene>
    <name evidence="3" type="ORF">HPP92_000883</name>
</gene>
<organism evidence="3 4">
    <name type="scientific">Vanilla planifolia</name>
    <name type="common">Vanilla</name>
    <dbReference type="NCBI Taxonomy" id="51239"/>
    <lineage>
        <taxon>Eukaryota</taxon>
        <taxon>Viridiplantae</taxon>
        <taxon>Streptophyta</taxon>
        <taxon>Embryophyta</taxon>
        <taxon>Tracheophyta</taxon>
        <taxon>Spermatophyta</taxon>
        <taxon>Magnoliopsida</taxon>
        <taxon>Liliopsida</taxon>
        <taxon>Asparagales</taxon>
        <taxon>Orchidaceae</taxon>
        <taxon>Vanilloideae</taxon>
        <taxon>Vanilleae</taxon>
        <taxon>Vanilla</taxon>
    </lineage>
</organism>
<dbReference type="Proteomes" id="UP000636800">
    <property type="component" value="Chromosome 1"/>
</dbReference>
<feature type="region of interest" description="Disordered" evidence="1">
    <location>
        <begin position="182"/>
        <end position="208"/>
    </location>
</feature>
<sequence>MSRGQHRSRSQSGSRILERCQSGDAKNAIVIDDDESHPDVVVIDDPCSHHPSQKAHEYLRGDVIVIDVEEDDTANSSGVSASNQSGEMHSNLSSSKDLDSDDLFMNSVHGNIWHDHSGPSRNCYGLDVDSECSMTESTSLKSDDRQCNEFEVSSSDCEIIEDFSGHIREQWEKAAFRKKERCHLTSSDENSTSGSNVSSPNTAENSPTVNIFTADNDENIHLKSAFNISLSQAGPTSGTLPEEPVVWRKDSKLNPGKCSQKPQPRNGCFNVLDKDGEVEEKANENYSENTFSDKGKCPTGIECNLQTRNIMQVSTDNGITNDKNERKDKLFYSSQQKPVTDHGVADIIGSKNIESKESPIISGQQEETMFSTESSIADGNLNTNGNEKGDVLLKTSDVAHASHSETIEMLSNCTSLIGEREKHKETDEYRQVMEEEWASRQKQLQFQAKEAQLLRKRRKAEKIRLLDMQKRQKQRLEEIREIQKKDVETTQIKEQIRIEVRKELDMMEVKYKDMASILHALGINVKGGYFPTLDEVNAACKQALVKFHPDRASRTDIRQQIEAEEKFKLISRLKEKLADSSFGCK</sequence>
<dbReference type="SUPFAM" id="SSF46565">
    <property type="entry name" value="Chaperone J-domain"/>
    <property type="match status" value="1"/>
</dbReference>
<evidence type="ECO:0000256" key="1">
    <source>
        <dbReference type="SAM" id="MobiDB-lite"/>
    </source>
</evidence>
<feature type="domain" description="J" evidence="2">
    <location>
        <begin position="516"/>
        <end position="585"/>
    </location>
</feature>
<feature type="region of interest" description="Disordered" evidence="1">
    <location>
        <begin position="1"/>
        <end position="27"/>
    </location>
</feature>
<dbReference type="InterPro" id="IPR036869">
    <property type="entry name" value="J_dom_sf"/>
</dbReference>
<comment type="caution">
    <text evidence="3">The sequence shown here is derived from an EMBL/GenBank/DDBJ whole genome shotgun (WGS) entry which is preliminary data.</text>
</comment>
<feature type="compositionally biased region" description="Polar residues" evidence="1">
    <location>
        <begin position="74"/>
        <end position="91"/>
    </location>
</feature>
<reference evidence="3 4" key="1">
    <citation type="journal article" date="2020" name="Nat. Food">
        <title>A phased Vanilla planifolia genome enables genetic improvement of flavour and production.</title>
        <authorList>
            <person name="Hasing T."/>
            <person name="Tang H."/>
            <person name="Brym M."/>
            <person name="Khazi F."/>
            <person name="Huang T."/>
            <person name="Chambers A.H."/>
        </authorList>
    </citation>
    <scope>NUCLEOTIDE SEQUENCE [LARGE SCALE GENOMIC DNA]</scope>
    <source>
        <tissue evidence="3">Leaf</tissue>
    </source>
</reference>
<proteinExistence type="predicted"/>
<dbReference type="PANTHER" id="PTHR36335">
    <property type="entry name" value="CHAPERONE DNAJ-DOMAIN SUPERFAMILY PROTEIN"/>
    <property type="match status" value="1"/>
</dbReference>
<dbReference type="EMBL" id="JADCNL010000001">
    <property type="protein sequence ID" value="KAG0496192.1"/>
    <property type="molecule type" value="Genomic_DNA"/>
</dbReference>
<dbReference type="GO" id="GO:0005783">
    <property type="term" value="C:endoplasmic reticulum"/>
    <property type="evidence" value="ECO:0007669"/>
    <property type="project" value="UniProtKB-ARBA"/>
</dbReference>
<dbReference type="PROSITE" id="PS50076">
    <property type="entry name" value="DNAJ_2"/>
    <property type="match status" value="1"/>
</dbReference>
<dbReference type="InterPro" id="IPR001623">
    <property type="entry name" value="DnaJ_domain"/>
</dbReference>
<accession>A0A835VEU9</accession>
<evidence type="ECO:0000313" key="3">
    <source>
        <dbReference type="EMBL" id="KAG0496192.1"/>
    </source>
</evidence>
<dbReference type="PANTHER" id="PTHR36335:SF1">
    <property type="entry name" value="CHAPERONE DNAJ-DOMAIN SUPERFAMILY PROTEIN"/>
    <property type="match status" value="1"/>
</dbReference>
<keyword evidence="4" id="KW-1185">Reference proteome</keyword>
<evidence type="ECO:0000259" key="2">
    <source>
        <dbReference type="PROSITE" id="PS50076"/>
    </source>
</evidence>